<evidence type="ECO:0000256" key="1">
    <source>
        <dbReference type="SAM" id="Coils"/>
    </source>
</evidence>
<dbReference type="RefSeq" id="WP_074633324.1">
    <property type="nucleotide sequence ID" value="NZ_CP066065.1"/>
</dbReference>
<evidence type="ECO:0000313" key="4">
    <source>
        <dbReference type="Proteomes" id="UP000595220"/>
    </source>
</evidence>
<keyword evidence="1" id="KW-0175">Coiled coil</keyword>
<keyword evidence="2" id="KW-1133">Transmembrane helix</keyword>
<dbReference type="Proteomes" id="UP000595220">
    <property type="component" value="Chromosome"/>
</dbReference>
<feature type="transmembrane region" description="Helical" evidence="2">
    <location>
        <begin position="22"/>
        <end position="41"/>
    </location>
</feature>
<keyword evidence="2" id="KW-0472">Membrane</keyword>
<sequence>MSYVPTTTPRPTSASPSAAPKVLTIVGALIAVCLLVASVALQLGSHSHKQQAEQARNEAQSLRNQAKDVETQIATVRTQVTEASNKKQAQEWCDGFTSADPSLDTIHKNASALASMPQTRRDVIAQICPQKKEFAEGYKKDYKKNLVTGDVDCSISGNTVSVTGRVQLSAPTLSALGSFDVNFDIYITRGEPTLADKPADRVTVTIPPGGQGTYSSNVPAPSFDEAICTVRPTGLWPSGV</sequence>
<evidence type="ECO:0000256" key="2">
    <source>
        <dbReference type="SAM" id="Phobius"/>
    </source>
</evidence>
<accession>A0AAP9Y654</accession>
<keyword evidence="4" id="KW-1185">Reference proteome</keyword>
<keyword evidence="2" id="KW-0812">Transmembrane</keyword>
<dbReference type="AlphaFoldDB" id="A0AAP9Y654"/>
<name>A0AAP9Y654_9ACTO</name>
<feature type="coiled-coil region" evidence="1">
    <location>
        <begin position="45"/>
        <end position="86"/>
    </location>
</feature>
<proteinExistence type="predicted"/>
<organism evidence="3 4">
    <name type="scientific">Schaalia meyeri</name>
    <dbReference type="NCBI Taxonomy" id="52773"/>
    <lineage>
        <taxon>Bacteria</taxon>
        <taxon>Bacillati</taxon>
        <taxon>Actinomycetota</taxon>
        <taxon>Actinomycetes</taxon>
        <taxon>Actinomycetales</taxon>
        <taxon>Actinomycetaceae</taxon>
        <taxon>Schaalia</taxon>
    </lineage>
</organism>
<dbReference type="EMBL" id="CP066065">
    <property type="protein sequence ID" value="QQC43454.1"/>
    <property type="molecule type" value="Genomic_DNA"/>
</dbReference>
<gene>
    <name evidence="3" type="ORF">I6H42_06530</name>
</gene>
<reference evidence="3 4" key="1">
    <citation type="submission" date="2020-12" db="EMBL/GenBank/DDBJ databases">
        <title>FDA dAtabase for Regulatory Grade micrObial Sequences (FDA-ARGOS): Supporting development and validation of Infectious Disease Dx tests.</title>
        <authorList>
            <person name="Sproer C."/>
            <person name="Gronow S."/>
            <person name="Severitt S."/>
            <person name="Schroder I."/>
            <person name="Tallon L."/>
            <person name="Sadzewicz L."/>
            <person name="Zhao X."/>
            <person name="Boylan J."/>
            <person name="Ott S."/>
            <person name="Bowen H."/>
            <person name="Vavikolanu K."/>
            <person name="Mehta A."/>
            <person name="Aluvathingal J."/>
            <person name="Nadendla S."/>
            <person name="Lowell S."/>
            <person name="Myers T."/>
            <person name="Yan Y."/>
            <person name="Sichtig H."/>
        </authorList>
    </citation>
    <scope>NUCLEOTIDE SEQUENCE [LARGE SCALE GENOMIC DNA]</scope>
    <source>
        <strain evidence="3 4">FDAARGOS_985</strain>
    </source>
</reference>
<protein>
    <submittedName>
        <fullName evidence="3">Uncharacterized protein</fullName>
    </submittedName>
</protein>
<evidence type="ECO:0000313" key="3">
    <source>
        <dbReference type="EMBL" id="QQC43454.1"/>
    </source>
</evidence>